<proteinExistence type="inferred from homology"/>
<keyword evidence="4" id="KW-0238">DNA-binding</keyword>
<dbReference type="AlphaFoldDB" id="A0A939KK55"/>
<dbReference type="PRINTS" id="PR00598">
    <property type="entry name" value="HTHMARR"/>
</dbReference>
<dbReference type="SMART" id="SM00347">
    <property type="entry name" value="HTH_MARR"/>
    <property type="match status" value="1"/>
</dbReference>
<feature type="domain" description="HTH marR-type" evidence="9">
    <location>
        <begin position="9"/>
        <end position="143"/>
    </location>
</feature>
<evidence type="ECO:0000256" key="1">
    <source>
        <dbReference type="ARBA" id="ARBA00004496"/>
    </source>
</evidence>
<evidence type="ECO:0000256" key="2">
    <source>
        <dbReference type="ARBA" id="ARBA00022490"/>
    </source>
</evidence>
<dbReference type="EMBL" id="JAFNJU010000009">
    <property type="protein sequence ID" value="MBO1265741.1"/>
    <property type="molecule type" value="Genomic_DNA"/>
</dbReference>
<dbReference type="InterPro" id="IPR000835">
    <property type="entry name" value="HTH_MarR-typ"/>
</dbReference>
<keyword evidence="2" id="KW-0963">Cytoplasm</keyword>
<accession>A0A939KK55</accession>
<dbReference type="GO" id="GO:0003700">
    <property type="term" value="F:DNA-binding transcription factor activity"/>
    <property type="evidence" value="ECO:0007669"/>
    <property type="project" value="InterPro"/>
</dbReference>
<comment type="caution">
    <text evidence="10">The sequence shown here is derived from an EMBL/GenBank/DDBJ whole genome shotgun (WGS) entry which is preliminary data.</text>
</comment>
<evidence type="ECO:0000256" key="4">
    <source>
        <dbReference type="ARBA" id="ARBA00023125"/>
    </source>
</evidence>
<evidence type="ECO:0000256" key="6">
    <source>
        <dbReference type="ARBA" id="ARBA00046337"/>
    </source>
</evidence>
<dbReference type="InterPro" id="IPR036390">
    <property type="entry name" value="WH_DNA-bd_sf"/>
</dbReference>
<evidence type="ECO:0000313" key="11">
    <source>
        <dbReference type="Proteomes" id="UP000664218"/>
    </source>
</evidence>
<keyword evidence="5" id="KW-0804">Transcription</keyword>
<evidence type="ECO:0000313" key="10">
    <source>
        <dbReference type="EMBL" id="MBO1265741.1"/>
    </source>
</evidence>
<evidence type="ECO:0000256" key="7">
    <source>
        <dbReference type="ARBA" id="ARBA00047188"/>
    </source>
</evidence>
<evidence type="ECO:0000259" key="9">
    <source>
        <dbReference type="PROSITE" id="PS50995"/>
    </source>
</evidence>
<dbReference type="PANTHER" id="PTHR42756">
    <property type="entry name" value="TRANSCRIPTIONAL REGULATOR, MARR"/>
    <property type="match status" value="1"/>
</dbReference>
<keyword evidence="11" id="KW-1185">Reference proteome</keyword>
<evidence type="ECO:0000256" key="5">
    <source>
        <dbReference type="ARBA" id="ARBA00023163"/>
    </source>
</evidence>
<reference evidence="10" key="1">
    <citation type="submission" date="2021-03" db="EMBL/GenBank/DDBJ databases">
        <title>Proteiniclasticum marinus sp. nov., isolated from tidal flat sediment.</title>
        <authorList>
            <person name="Namirimu T."/>
            <person name="Yang J.-A."/>
            <person name="Yang S.-H."/>
            <person name="Kim Y.-J."/>
            <person name="Kwon K.K."/>
        </authorList>
    </citation>
    <scope>NUCLEOTIDE SEQUENCE</scope>
    <source>
        <strain evidence="10">SCR006</strain>
    </source>
</reference>
<dbReference type="FunFam" id="1.10.10.10:FF:000163">
    <property type="entry name" value="MarR family transcriptional regulator"/>
    <property type="match status" value="1"/>
</dbReference>
<keyword evidence="3" id="KW-0805">Transcription regulation</keyword>
<dbReference type="Pfam" id="PF22381">
    <property type="entry name" value="Staph_reg_Sar_Rot"/>
    <property type="match status" value="1"/>
</dbReference>
<evidence type="ECO:0000256" key="3">
    <source>
        <dbReference type="ARBA" id="ARBA00023015"/>
    </source>
</evidence>
<comment type="subcellular location">
    <subcellularLocation>
        <location evidence="1">Cytoplasm</location>
    </subcellularLocation>
</comment>
<dbReference type="GO" id="GO:0003677">
    <property type="term" value="F:DNA binding"/>
    <property type="evidence" value="ECO:0007669"/>
    <property type="project" value="UniProtKB-KW"/>
</dbReference>
<dbReference type="InterPro" id="IPR036388">
    <property type="entry name" value="WH-like_DNA-bd_sf"/>
</dbReference>
<dbReference type="SUPFAM" id="SSF46785">
    <property type="entry name" value="Winged helix' DNA-binding domain"/>
    <property type="match status" value="1"/>
</dbReference>
<gene>
    <name evidence="10" type="ORF">J3A84_11945</name>
</gene>
<dbReference type="Proteomes" id="UP000664218">
    <property type="component" value="Unassembled WGS sequence"/>
</dbReference>
<comment type="similarity">
    <text evidence="6">Belongs to the SarZ family.</text>
</comment>
<organism evidence="10 11">
    <name type="scientific">Proteiniclasticum aestuarii</name>
    <dbReference type="NCBI Taxonomy" id="2817862"/>
    <lineage>
        <taxon>Bacteria</taxon>
        <taxon>Bacillati</taxon>
        <taxon>Bacillota</taxon>
        <taxon>Clostridia</taxon>
        <taxon>Eubacteriales</taxon>
        <taxon>Clostridiaceae</taxon>
        <taxon>Proteiniclasticum</taxon>
    </lineage>
</organism>
<dbReference type="PANTHER" id="PTHR42756:SF1">
    <property type="entry name" value="TRANSCRIPTIONAL REPRESSOR OF EMRAB OPERON"/>
    <property type="match status" value="1"/>
</dbReference>
<dbReference type="InterPro" id="IPR055166">
    <property type="entry name" value="Transc_reg_Sar_Rot_HTH"/>
</dbReference>
<dbReference type="GO" id="GO:0005737">
    <property type="term" value="C:cytoplasm"/>
    <property type="evidence" value="ECO:0007669"/>
    <property type="project" value="UniProtKB-SubCell"/>
</dbReference>
<evidence type="ECO:0000256" key="8">
    <source>
        <dbReference type="ARBA" id="ARBA00047207"/>
    </source>
</evidence>
<dbReference type="PROSITE" id="PS50995">
    <property type="entry name" value="HTH_MARR_2"/>
    <property type="match status" value="1"/>
</dbReference>
<dbReference type="Gene3D" id="1.10.10.10">
    <property type="entry name" value="Winged helix-like DNA-binding domain superfamily/Winged helix DNA-binding domain"/>
    <property type="match status" value="1"/>
</dbReference>
<protein>
    <recommendedName>
        <fullName evidence="7">HTH-type transcriptional regulator SarZ</fullName>
    </recommendedName>
    <alternativeName>
        <fullName evidence="8">Staphylococcal accessory regulator Z</fullName>
    </alternativeName>
</protein>
<name>A0A939KK55_9CLOT</name>
<sequence>MMIDELKLENQLCFAVYAFSREITKIYRPLLEPLGLTYTQYLVMIVLWEKDGISLKELGGKLRLDSGTLTPLLKKLENDGNIERTRDKRDERNLIIYLSEKGKTLMKEAEKVPHNIACSLPMDIDGVVGLREQLKLILDQLDNQAKDNIIEDKK</sequence>